<protein>
    <recommendedName>
        <fullName evidence="1">Fe-containing alcohol dehydrogenase-like C-terminal domain-containing protein</fullName>
    </recommendedName>
</protein>
<accession>A0A4V1RX81</accession>
<sequence>MTLPVGLSMVSGVNAIAHAIEALYSKRRNPISNLIAIEGVRALALSLPGIAKNEHDGPARELALYGAWLCGMCLGSQSMSLHHNLCHVLGGSFGLPHAETHTAVLPHAVSYNAPMVKDAIEKLAAVLPDSQGDAIRGLNKLLSQLGVKRALKEFGMKEEDIERATEITLGRPYANPRRLEKSLVYELIRRAWAGEPARADL</sequence>
<feature type="domain" description="Fe-containing alcohol dehydrogenase-like C-terminal" evidence="1">
    <location>
        <begin position="10"/>
        <end position="192"/>
    </location>
</feature>
<comment type="caution">
    <text evidence="2">The sequence shown here is derived from an EMBL/GenBank/DDBJ whole genome shotgun (WGS) entry which is preliminary data.</text>
</comment>
<dbReference type="InterPro" id="IPR056798">
    <property type="entry name" value="ADH_Fe_C"/>
</dbReference>
<evidence type="ECO:0000259" key="1">
    <source>
        <dbReference type="Pfam" id="PF25137"/>
    </source>
</evidence>
<dbReference type="GO" id="GO:0005739">
    <property type="term" value="C:mitochondrion"/>
    <property type="evidence" value="ECO:0007669"/>
    <property type="project" value="TreeGrafter"/>
</dbReference>
<dbReference type="GO" id="GO:0004022">
    <property type="term" value="F:alcohol dehydrogenase (NAD+) activity"/>
    <property type="evidence" value="ECO:0007669"/>
    <property type="project" value="TreeGrafter"/>
</dbReference>
<proteinExistence type="predicted"/>
<evidence type="ECO:0000313" key="2">
    <source>
        <dbReference type="EMBL" id="RYC77186.1"/>
    </source>
</evidence>
<dbReference type="PANTHER" id="PTHR11496">
    <property type="entry name" value="ALCOHOL DEHYDROGENASE"/>
    <property type="match status" value="1"/>
</dbReference>
<dbReference type="Gene3D" id="1.20.1090.10">
    <property type="entry name" value="Dehydroquinate synthase-like - alpha domain"/>
    <property type="match status" value="1"/>
</dbReference>
<organism evidence="2 3">
    <name type="scientific">Fusarium oxysporum f. sp. narcissi</name>
    <dbReference type="NCBI Taxonomy" id="451672"/>
    <lineage>
        <taxon>Eukaryota</taxon>
        <taxon>Fungi</taxon>
        <taxon>Dikarya</taxon>
        <taxon>Ascomycota</taxon>
        <taxon>Pezizomycotina</taxon>
        <taxon>Sordariomycetes</taxon>
        <taxon>Hypocreomycetidae</taxon>
        <taxon>Hypocreales</taxon>
        <taxon>Nectriaceae</taxon>
        <taxon>Fusarium</taxon>
        <taxon>Fusarium oxysporum species complex</taxon>
    </lineage>
</organism>
<gene>
    <name evidence="2" type="ORF">BFJ63_vAg19940</name>
</gene>
<dbReference type="AlphaFoldDB" id="A0A4V1RX81"/>
<dbReference type="SUPFAM" id="SSF56796">
    <property type="entry name" value="Dehydroquinate synthase-like"/>
    <property type="match status" value="1"/>
</dbReference>
<reference evidence="2 3" key="1">
    <citation type="submission" date="2016-12" db="EMBL/GenBank/DDBJ databases">
        <title>Draft genome sequence of Fusarium oxysporum causing rot on Narcissus.</title>
        <authorList>
            <person name="Armitage A.D."/>
            <person name="Taylor A."/>
            <person name="Clarkson J.P."/>
            <person name="Harrison R.J."/>
            <person name="Jackson A.C."/>
        </authorList>
    </citation>
    <scope>NUCLEOTIDE SEQUENCE [LARGE SCALE GENOMIC DNA]</scope>
    <source>
        <strain evidence="2 3">N139</strain>
    </source>
</reference>
<name>A0A4V1RX81_FUSOX</name>
<dbReference type="Proteomes" id="UP000290540">
    <property type="component" value="Unassembled WGS sequence"/>
</dbReference>
<dbReference type="EMBL" id="MQTW01002721">
    <property type="protein sequence ID" value="RYC77186.1"/>
    <property type="molecule type" value="Genomic_DNA"/>
</dbReference>
<dbReference type="InterPro" id="IPR039697">
    <property type="entry name" value="Alcohol_dehydrogenase_Fe"/>
</dbReference>
<evidence type="ECO:0000313" key="3">
    <source>
        <dbReference type="Proteomes" id="UP000290540"/>
    </source>
</evidence>
<dbReference type="PANTHER" id="PTHR11496:SF105">
    <property type="entry name" value="REDUCTASE, PUTATIVE (AFU_ORTHOLOGUE AFUA_6G07090)-RELATED"/>
    <property type="match status" value="1"/>
</dbReference>
<dbReference type="Pfam" id="PF25137">
    <property type="entry name" value="ADH_Fe_C"/>
    <property type="match status" value="1"/>
</dbReference>